<comment type="caution">
    <text evidence="1">The sequence shown here is derived from an EMBL/GenBank/DDBJ whole genome shotgun (WGS) entry which is preliminary data.</text>
</comment>
<protein>
    <submittedName>
        <fullName evidence="1">Uncharacterized protein</fullName>
    </submittedName>
</protein>
<evidence type="ECO:0000313" key="1">
    <source>
        <dbReference type="EMBL" id="MCD7458259.1"/>
    </source>
</evidence>
<proteinExistence type="predicted"/>
<name>A0ABS8SIA0_DATST</name>
<organism evidence="1 2">
    <name type="scientific">Datura stramonium</name>
    <name type="common">Jimsonweed</name>
    <name type="synonym">Common thornapple</name>
    <dbReference type="NCBI Taxonomy" id="4076"/>
    <lineage>
        <taxon>Eukaryota</taxon>
        <taxon>Viridiplantae</taxon>
        <taxon>Streptophyta</taxon>
        <taxon>Embryophyta</taxon>
        <taxon>Tracheophyta</taxon>
        <taxon>Spermatophyta</taxon>
        <taxon>Magnoliopsida</taxon>
        <taxon>eudicotyledons</taxon>
        <taxon>Gunneridae</taxon>
        <taxon>Pentapetalae</taxon>
        <taxon>asterids</taxon>
        <taxon>lamiids</taxon>
        <taxon>Solanales</taxon>
        <taxon>Solanaceae</taxon>
        <taxon>Solanoideae</taxon>
        <taxon>Datureae</taxon>
        <taxon>Datura</taxon>
    </lineage>
</organism>
<accession>A0ABS8SIA0</accession>
<evidence type="ECO:0000313" key="2">
    <source>
        <dbReference type="Proteomes" id="UP000823775"/>
    </source>
</evidence>
<keyword evidence="2" id="KW-1185">Reference proteome</keyword>
<sequence>MVRIRPRTLRIQRLRLVDPSGVVWVVNEFLESGLESKEQQRLDDNCCSNNNPLDGSLDELKGFPSLASRYFLILSKRIVKRFVETPRLLSLKAQELGFLSKV</sequence>
<dbReference type="EMBL" id="JACEIK010000509">
    <property type="protein sequence ID" value="MCD7458259.1"/>
    <property type="molecule type" value="Genomic_DNA"/>
</dbReference>
<reference evidence="1 2" key="1">
    <citation type="journal article" date="2021" name="BMC Genomics">
        <title>Datura genome reveals duplications of psychoactive alkaloid biosynthetic genes and high mutation rate following tissue culture.</title>
        <authorList>
            <person name="Rajewski A."/>
            <person name="Carter-House D."/>
            <person name="Stajich J."/>
            <person name="Litt A."/>
        </authorList>
    </citation>
    <scope>NUCLEOTIDE SEQUENCE [LARGE SCALE GENOMIC DNA]</scope>
    <source>
        <strain evidence="1">AR-01</strain>
    </source>
</reference>
<dbReference type="Proteomes" id="UP000823775">
    <property type="component" value="Unassembled WGS sequence"/>
</dbReference>
<gene>
    <name evidence="1" type="ORF">HAX54_037727</name>
</gene>